<feature type="transmembrane region" description="Helical" evidence="1">
    <location>
        <begin position="15"/>
        <end position="35"/>
    </location>
</feature>
<organism evidence="2 3">
    <name type="scientific">Algoriella xinjiangensis</name>
    <dbReference type="NCBI Taxonomy" id="684065"/>
    <lineage>
        <taxon>Bacteria</taxon>
        <taxon>Pseudomonadati</taxon>
        <taxon>Bacteroidota</taxon>
        <taxon>Flavobacteriia</taxon>
        <taxon>Flavobacteriales</taxon>
        <taxon>Weeksellaceae</taxon>
        <taxon>Algoriella</taxon>
    </lineage>
</organism>
<sequence>MARTFYKSIKESIKYWWILLLIGLLFIGLGVYCFVNPLASYAALSLVFSISFLFSGISEIIFSIANKDEIDSWGWTLAYGIVTTIVGFLLVVNPVLSLEVFAYYVGFLILFRSISGISHSFDLKNYGVKDWGFSLFISIISLILAIILLWTPQLAGLTAVVWLGMAVITSGLFAVFLSFQLKRIKDLPDNLSDDLKRRYAQIKQEIEDFRNQ</sequence>
<protein>
    <submittedName>
        <fullName evidence="2">Uncharacterized membrane protein HdeD, DUF308 family</fullName>
    </submittedName>
</protein>
<dbReference type="GO" id="GO:0005886">
    <property type="term" value="C:plasma membrane"/>
    <property type="evidence" value="ECO:0007669"/>
    <property type="project" value="TreeGrafter"/>
</dbReference>
<accession>A0A1I4YP47</accession>
<reference evidence="3" key="1">
    <citation type="submission" date="2016-10" db="EMBL/GenBank/DDBJ databases">
        <authorList>
            <person name="Varghese N."/>
            <person name="Submissions S."/>
        </authorList>
    </citation>
    <scope>NUCLEOTIDE SEQUENCE [LARGE SCALE GENOMIC DNA]</scope>
    <source>
        <strain evidence="3">XJ109</strain>
    </source>
</reference>
<dbReference type="InterPro" id="IPR052712">
    <property type="entry name" value="Acid_resist_chaperone_HdeD"/>
</dbReference>
<dbReference type="PANTHER" id="PTHR34989">
    <property type="entry name" value="PROTEIN HDED"/>
    <property type="match status" value="1"/>
</dbReference>
<dbReference type="AlphaFoldDB" id="A0A1I4YP47"/>
<keyword evidence="1" id="KW-0472">Membrane</keyword>
<dbReference type="Proteomes" id="UP000199149">
    <property type="component" value="Unassembled WGS sequence"/>
</dbReference>
<dbReference type="InterPro" id="IPR005325">
    <property type="entry name" value="DUF308_memb"/>
</dbReference>
<keyword evidence="3" id="KW-1185">Reference proteome</keyword>
<feature type="transmembrane region" description="Helical" evidence="1">
    <location>
        <begin position="77"/>
        <end position="95"/>
    </location>
</feature>
<dbReference type="PANTHER" id="PTHR34989:SF1">
    <property type="entry name" value="PROTEIN HDED"/>
    <property type="match status" value="1"/>
</dbReference>
<evidence type="ECO:0000256" key="1">
    <source>
        <dbReference type="SAM" id="Phobius"/>
    </source>
</evidence>
<feature type="transmembrane region" description="Helical" evidence="1">
    <location>
        <begin position="41"/>
        <end position="65"/>
    </location>
</feature>
<feature type="transmembrane region" description="Helical" evidence="1">
    <location>
        <begin position="157"/>
        <end position="179"/>
    </location>
</feature>
<dbReference type="EMBL" id="FOUZ01000011">
    <property type="protein sequence ID" value="SFN39781.1"/>
    <property type="molecule type" value="Genomic_DNA"/>
</dbReference>
<evidence type="ECO:0000313" key="3">
    <source>
        <dbReference type="Proteomes" id="UP000199149"/>
    </source>
</evidence>
<dbReference type="Pfam" id="PF03729">
    <property type="entry name" value="DUF308"/>
    <property type="match status" value="2"/>
</dbReference>
<dbReference type="RefSeq" id="WP_092908854.1">
    <property type="nucleotide sequence ID" value="NZ_FOUZ01000011.1"/>
</dbReference>
<dbReference type="STRING" id="684065.SAMN05421738_111138"/>
<gene>
    <name evidence="2" type="ORF">SAMN05421738_111138</name>
</gene>
<proteinExistence type="predicted"/>
<feature type="transmembrane region" description="Helical" evidence="1">
    <location>
        <begin position="101"/>
        <end position="121"/>
    </location>
</feature>
<keyword evidence="1" id="KW-0812">Transmembrane</keyword>
<dbReference type="OrthoDB" id="7059775at2"/>
<keyword evidence="1" id="KW-1133">Transmembrane helix</keyword>
<evidence type="ECO:0000313" key="2">
    <source>
        <dbReference type="EMBL" id="SFN39781.1"/>
    </source>
</evidence>
<name>A0A1I4YP47_9FLAO</name>
<feature type="transmembrane region" description="Helical" evidence="1">
    <location>
        <begin position="133"/>
        <end position="151"/>
    </location>
</feature>